<comment type="caution">
    <text evidence="2">The sequence shown here is derived from an EMBL/GenBank/DDBJ whole genome shotgun (WGS) entry which is preliminary data.</text>
</comment>
<evidence type="ECO:0000256" key="1">
    <source>
        <dbReference type="SAM" id="SignalP"/>
    </source>
</evidence>
<accession>A0A9P7VFW6</accession>
<name>A0A9P7VFW6_9AGAR</name>
<evidence type="ECO:0000313" key="3">
    <source>
        <dbReference type="Proteomes" id="UP000812287"/>
    </source>
</evidence>
<dbReference type="RefSeq" id="XP_043032906.1">
    <property type="nucleotide sequence ID" value="XM_043187637.1"/>
</dbReference>
<keyword evidence="1" id="KW-0732">Signal</keyword>
<proteinExistence type="predicted"/>
<dbReference type="Proteomes" id="UP000812287">
    <property type="component" value="Unassembled WGS sequence"/>
</dbReference>
<feature type="signal peptide" evidence="1">
    <location>
        <begin position="1"/>
        <end position="29"/>
    </location>
</feature>
<keyword evidence="3" id="KW-1185">Reference proteome</keyword>
<protein>
    <submittedName>
        <fullName evidence="2">Uncharacterized protein</fullName>
    </submittedName>
</protein>
<evidence type="ECO:0000313" key="2">
    <source>
        <dbReference type="EMBL" id="KAG7439406.1"/>
    </source>
</evidence>
<organism evidence="2 3">
    <name type="scientific">Guyanagaster necrorhizus</name>
    <dbReference type="NCBI Taxonomy" id="856835"/>
    <lineage>
        <taxon>Eukaryota</taxon>
        <taxon>Fungi</taxon>
        <taxon>Dikarya</taxon>
        <taxon>Basidiomycota</taxon>
        <taxon>Agaricomycotina</taxon>
        <taxon>Agaricomycetes</taxon>
        <taxon>Agaricomycetidae</taxon>
        <taxon>Agaricales</taxon>
        <taxon>Marasmiineae</taxon>
        <taxon>Physalacriaceae</taxon>
        <taxon>Guyanagaster</taxon>
    </lineage>
</organism>
<dbReference type="EMBL" id="MU250596">
    <property type="protein sequence ID" value="KAG7439406.1"/>
    <property type="molecule type" value="Genomic_DNA"/>
</dbReference>
<gene>
    <name evidence="2" type="ORF">BT62DRAFT_939008</name>
</gene>
<dbReference type="AlphaFoldDB" id="A0A9P7VFW6"/>
<feature type="chain" id="PRO_5040430457" evidence="1">
    <location>
        <begin position="30"/>
        <end position="63"/>
    </location>
</feature>
<reference evidence="2" key="1">
    <citation type="submission" date="2020-11" db="EMBL/GenBank/DDBJ databases">
        <title>Adaptations for nitrogen fixation in a non-lichenized fungal sporocarp promotes dispersal by wood-feeding termites.</title>
        <authorList>
            <consortium name="DOE Joint Genome Institute"/>
            <person name="Koch R.A."/>
            <person name="Yoon G."/>
            <person name="Arayal U."/>
            <person name="Lail K."/>
            <person name="Amirebrahimi M."/>
            <person name="Labutti K."/>
            <person name="Lipzen A."/>
            <person name="Riley R."/>
            <person name="Barry K."/>
            <person name="Henrissat B."/>
            <person name="Grigoriev I.V."/>
            <person name="Herr J.R."/>
            <person name="Aime M.C."/>
        </authorList>
    </citation>
    <scope>NUCLEOTIDE SEQUENCE</scope>
    <source>
        <strain evidence="2">MCA 3950</strain>
    </source>
</reference>
<dbReference type="GeneID" id="66109934"/>
<sequence length="63" mass="7026">MFTRVAAVLLILHILLFFVGRTLVAPADAIHTLIRFFRRGKEKQETAVANGLSPTHLDIDHCA</sequence>